<dbReference type="Pfam" id="PF11807">
    <property type="entry name" value="UstYa"/>
    <property type="match status" value="1"/>
</dbReference>
<evidence type="ECO:0000313" key="4">
    <source>
        <dbReference type="Proteomes" id="UP000256645"/>
    </source>
</evidence>
<comment type="caution">
    <text evidence="3">The sequence shown here is derived from an EMBL/GenBank/DDBJ whole genome shotgun (WGS) entry which is preliminary data.</text>
</comment>
<keyword evidence="2" id="KW-1133">Transmembrane helix</keyword>
<keyword evidence="2" id="KW-0812">Transmembrane</keyword>
<accession>A0A3D8S6A6</accession>
<dbReference type="OrthoDB" id="3687641at2759"/>
<gene>
    <name evidence="3" type="ORF">BP6252_02957</name>
</gene>
<reference evidence="3 4" key="1">
    <citation type="journal article" date="2018" name="IMA Fungus">
        <title>IMA Genome-F 9: Draft genome sequence of Annulohypoxylon stygium, Aspergillus mulundensis, Berkeleyomyces basicola (syn. Thielaviopsis basicola), Ceratocystis smalleyi, two Cercospora beticola strains, Coleophoma cylindrospora, Fusarium fracticaudum, Phialophora cf. hyalina, and Morchella septimelata.</title>
        <authorList>
            <person name="Wingfield B.D."/>
            <person name="Bills G.F."/>
            <person name="Dong Y."/>
            <person name="Huang W."/>
            <person name="Nel W.J."/>
            <person name="Swalarsk-Parry B.S."/>
            <person name="Vaghefi N."/>
            <person name="Wilken P.M."/>
            <person name="An Z."/>
            <person name="de Beer Z.W."/>
            <person name="De Vos L."/>
            <person name="Chen L."/>
            <person name="Duong T.A."/>
            <person name="Gao Y."/>
            <person name="Hammerbacher A."/>
            <person name="Kikkert J.R."/>
            <person name="Li Y."/>
            <person name="Li H."/>
            <person name="Li K."/>
            <person name="Li Q."/>
            <person name="Liu X."/>
            <person name="Ma X."/>
            <person name="Naidoo K."/>
            <person name="Pethybridge S.J."/>
            <person name="Sun J."/>
            <person name="Steenkamp E.T."/>
            <person name="van der Nest M.A."/>
            <person name="van Wyk S."/>
            <person name="Wingfield M.J."/>
            <person name="Xiong C."/>
            <person name="Yue Q."/>
            <person name="Zhang X."/>
        </authorList>
    </citation>
    <scope>NUCLEOTIDE SEQUENCE [LARGE SCALE GENOMIC DNA]</scope>
    <source>
        <strain evidence="3 4">BP6252</strain>
    </source>
</reference>
<dbReference type="GO" id="GO:0043386">
    <property type="term" value="P:mycotoxin biosynthetic process"/>
    <property type="evidence" value="ECO:0007669"/>
    <property type="project" value="InterPro"/>
</dbReference>
<name>A0A3D8S6A6_9HELO</name>
<comment type="similarity">
    <text evidence="1">Belongs to the ustYa family.</text>
</comment>
<dbReference type="EMBL" id="PDLM01000003">
    <property type="protein sequence ID" value="RDW81845.1"/>
    <property type="molecule type" value="Genomic_DNA"/>
</dbReference>
<evidence type="ECO:0000313" key="3">
    <source>
        <dbReference type="EMBL" id="RDW81845.1"/>
    </source>
</evidence>
<keyword evidence="2" id="KW-0472">Membrane</keyword>
<sequence>MESLYNDLTVEKENLLPNEITDHIKTYSQRGWMFHFMQYCLFTVLVIAYTGLVAILALHFSGDNVHNTDGNCFDRSTLFSPAQEAIVYNTVSPAVPSTDGDPDTTPYGGNPSLEGDAAWARLLRPTNIRISGDELFKMNETSLPLIDGSGDYWGSLEVYHQLHCLKIIREYIALDYYPADLHGDLFTMVPGRVFPTHIDHCLEALRLRLTCQPDLTVMTYHWPEEKAYKPDPDYRTSRKCVDWDKLHEFAINRSFSVLDNIVLGQDGQAWNPALSRESQK</sequence>
<evidence type="ECO:0008006" key="5">
    <source>
        <dbReference type="Google" id="ProtNLM"/>
    </source>
</evidence>
<dbReference type="PANTHER" id="PTHR33365">
    <property type="entry name" value="YALI0B05434P"/>
    <property type="match status" value="1"/>
</dbReference>
<protein>
    <recommendedName>
        <fullName evidence="5">Tat pathway signal sequence</fullName>
    </recommendedName>
</protein>
<dbReference type="STRING" id="1849047.A0A3D8S6A6"/>
<organism evidence="3 4">
    <name type="scientific">Coleophoma cylindrospora</name>
    <dbReference type="NCBI Taxonomy" id="1849047"/>
    <lineage>
        <taxon>Eukaryota</taxon>
        <taxon>Fungi</taxon>
        <taxon>Dikarya</taxon>
        <taxon>Ascomycota</taxon>
        <taxon>Pezizomycotina</taxon>
        <taxon>Leotiomycetes</taxon>
        <taxon>Helotiales</taxon>
        <taxon>Dermateaceae</taxon>
        <taxon>Coleophoma</taxon>
    </lineage>
</organism>
<dbReference type="InterPro" id="IPR021765">
    <property type="entry name" value="UstYa-like"/>
</dbReference>
<evidence type="ECO:0000256" key="2">
    <source>
        <dbReference type="SAM" id="Phobius"/>
    </source>
</evidence>
<dbReference type="Proteomes" id="UP000256645">
    <property type="component" value="Unassembled WGS sequence"/>
</dbReference>
<dbReference type="PANTHER" id="PTHR33365:SF7">
    <property type="entry name" value="TAT PATHWAY SIGNAL SEQUENCE"/>
    <property type="match status" value="1"/>
</dbReference>
<keyword evidence="4" id="KW-1185">Reference proteome</keyword>
<feature type="transmembrane region" description="Helical" evidence="2">
    <location>
        <begin position="39"/>
        <end position="60"/>
    </location>
</feature>
<dbReference type="AlphaFoldDB" id="A0A3D8S6A6"/>
<evidence type="ECO:0000256" key="1">
    <source>
        <dbReference type="ARBA" id="ARBA00035112"/>
    </source>
</evidence>
<proteinExistence type="inferred from homology"/>